<dbReference type="AlphaFoldDB" id="A0A655YYK3"/>
<sequence>MSTTSADTALFFYDSDIFSPFGQPHGCPFSAWTATDHNDVKVVFLSHSESLLYLLNIAVARF</sequence>
<evidence type="ECO:0000313" key="2">
    <source>
        <dbReference type="Proteomes" id="UP000046067"/>
    </source>
</evidence>
<reference evidence="1 2" key="1">
    <citation type="submission" date="2015-07" db="EMBL/GenBank/DDBJ databases">
        <authorList>
            <consortium name="Pathogen Informatics"/>
        </authorList>
    </citation>
    <scope>NUCLEOTIDE SEQUENCE [LARGE SCALE GENOMIC DNA]</scope>
    <source>
        <strain evidence="1 2">A325</strain>
    </source>
</reference>
<dbReference type="EMBL" id="CWQJ01000021">
    <property type="protein sequence ID" value="CSC54678.1"/>
    <property type="molecule type" value="Genomic_DNA"/>
</dbReference>
<evidence type="ECO:0000313" key="1">
    <source>
        <dbReference type="EMBL" id="CSC54678.1"/>
    </source>
</evidence>
<gene>
    <name evidence="1" type="ORF">ERS013201_02886</name>
</gene>
<accession>A0A655YYK3</accession>
<protein>
    <submittedName>
        <fullName evidence="1">Uncharacterized protein</fullName>
    </submittedName>
</protein>
<dbReference type="Proteomes" id="UP000046067">
    <property type="component" value="Unassembled WGS sequence"/>
</dbReference>
<name>A0A655YYK3_VIBCL</name>
<organism evidence="1 2">
    <name type="scientific">Vibrio cholerae</name>
    <dbReference type="NCBI Taxonomy" id="666"/>
    <lineage>
        <taxon>Bacteria</taxon>
        <taxon>Pseudomonadati</taxon>
        <taxon>Pseudomonadota</taxon>
        <taxon>Gammaproteobacteria</taxon>
        <taxon>Vibrionales</taxon>
        <taxon>Vibrionaceae</taxon>
        <taxon>Vibrio</taxon>
    </lineage>
</organism>
<proteinExistence type="predicted"/>